<comment type="caution">
    <text evidence="2">The sequence shown here is derived from an EMBL/GenBank/DDBJ whole genome shotgun (WGS) entry which is preliminary data.</text>
</comment>
<keyword evidence="3" id="KW-1185">Reference proteome</keyword>
<organism evidence="2 3">
    <name type="scientific">Colletotrichum shisoi</name>
    <dbReference type="NCBI Taxonomy" id="2078593"/>
    <lineage>
        <taxon>Eukaryota</taxon>
        <taxon>Fungi</taxon>
        <taxon>Dikarya</taxon>
        <taxon>Ascomycota</taxon>
        <taxon>Pezizomycotina</taxon>
        <taxon>Sordariomycetes</taxon>
        <taxon>Hypocreomycetidae</taxon>
        <taxon>Glomerellales</taxon>
        <taxon>Glomerellaceae</taxon>
        <taxon>Colletotrichum</taxon>
        <taxon>Colletotrichum destructivum species complex</taxon>
    </lineage>
</organism>
<dbReference type="Proteomes" id="UP000326340">
    <property type="component" value="Unassembled WGS sequence"/>
</dbReference>
<feature type="signal peptide" evidence="1">
    <location>
        <begin position="1"/>
        <end position="19"/>
    </location>
</feature>
<dbReference type="AlphaFoldDB" id="A0A5Q4C1X1"/>
<feature type="chain" id="PRO_5024929147" evidence="1">
    <location>
        <begin position="20"/>
        <end position="308"/>
    </location>
</feature>
<protein>
    <submittedName>
        <fullName evidence="2">Protein rds1</fullName>
    </submittedName>
</protein>
<sequence length="308" mass="32830">MRTSSIILAAAASAASVLGAPLEKRADYDPLPGGDSTILNYALALEYLERAFYGEGLKNYTEAEFCEYAGEVGEKFYKNLRIIYEDEKTHVDYIQKALGASAIAEPSFSFPVTDAESFLALASILEGVGVSAYLGAAGVIADKSYVPVAGSILTVEARHSSYIRAALSQKPFPAPFDTPLNFNQVFSLAAQFITGFAPGTPDLPFKAFPELTAGPTRNYEGAVFEGAYKAAVDAKTVPADAEVYAVFFSGLDIYYSEVVVSGEDYVVPEIPEGPKGQVYVVLSTANGKDAKVSDENTVAGVGILEIDW</sequence>
<dbReference type="SUPFAM" id="SSF47240">
    <property type="entry name" value="Ferritin-like"/>
    <property type="match status" value="1"/>
</dbReference>
<proteinExistence type="predicted"/>
<dbReference type="OrthoDB" id="1001765at2759"/>
<accession>A0A5Q4C1X1</accession>
<dbReference type="PANTHER" id="PTHR31694">
    <property type="entry name" value="DESICCATION-LIKE PROTEIN"/>
    <property type="match status" value="1"/>
</dbReference>
<dbReference type="PANTHER" id="PTHR31694:SF26">
    <property type="entry name" value="OS05G0151100 PROTEIN"/>
    <property type="match status" value="1"/>
</dbReference>
<reference evidence="2 3" key="1">
    <citation type="journal article" date="2019" name="Sci. Rep.">
        <title>Colletotrichum shisoi sp. nov., an anthracnose pathogen of Perilla frutescens in Japan: molecular phylogenetic, morphological and genomic evidence.</title>
        <authorList>
            <person name="Gan P."/>
            <person name="Tsushima A."/>
            <person name="Hiroyama R."/>
            <person name="Narusaka M."/>
            <person name="Takano Y."/>
            <person name="Narusaka Y."/>
            <person name="Kawaradani M."/>
            <person name="Damm U."/>
            <person name="Shirasu K."/>
        </authorList>
    </citation>
    <scope>NUCLEOTIDE SEQUENCE [LARGE SCALE GENOMIC DNA]</scope>
    <source>
        <strain evidence="2 3">PG-2018a</strain>
    </source>
</reference>
<evidence type="ECO:0000313" key="2">
    <source>
        <dbReference type="EMBL" id="TQN73343.1"/>
    </source>
</evidence>
<evidence type="ECO:0000313" key="3">
    <source>
        <dbReference type="Proteomes" id="UP000326340"/>
    </source>
</evidence>
<dbReference type="InterPro" id="IPR052965">
    <property type="entry name" value="Pigment-catalase-like"/>
</dbReference>
<dbReference type="CDD" id="cd00657">
    <property type="entry name" value="Ferritin_like"/>
    <property type="match status" value="1"/>
</dbReference>
<dbReference type="InterPro" id="IPR009078">
    <property type="entry name" value="Ferritin-like_SF"/>
</dbReference>
<evidence type="ECO:0000256" key="1">
    <source>
        <dbReference type="SAM" id="SignalP"/>
    </source>
</evidence>
<name>A0A5Q4C1X1_9PEZI</name>
<keyword evidence="1" id="KW-0732">Signal</keyword>
<dbReference type="Pfam" id="PF13668">
    <property type="entry name" value="Ferritin_2"/>
    <property type="match status" value="1"/>
</dbReference>
<dbReference type="EMBL" id="PUHP01000103">
    <property type="protein sequence ID" value="TQN73343.1"/>
    <property type="molecule type" value="Genomic_DNA"/>
</dbReference>
<gene>
    <name evidence="2" type="primary">Rds1-3</name>
    <name evidence="2" type="ORF">CSHISOI_02181</name>
</gene>